<evidence type="ECO:0000256" key="6">
    <source>
        <dbReference type="ARBA" id="ARBA00023136"/>
    </source>
</evidence>
<keyword evidence="5 8" id="KW-1133">Transmembrane helix</keyword>
<gene>
    <name evidence="10" type="ORF">MARPO_0310s0003</name>
</gene>
<proteinExistence type="inferred from homology"/>
<dbReference type="GO" id="GO:0016020">
    <property type="term" value="C:membrane"/>
    <property type="evidence" value="ECO:0007669"/>
    <property type="project" value="UniProtKB-SubCell"/>
</dbReference>
<dbReference type="PANTHER" id="PTHR13533">
    <property type="entry name" value="N-ACETYLNEURAMINATE 9-O-ACETYLTRANSFERASE"/>
    <property type="match status" value="1"/>
</dbReference>
<feature type="transmembrane region" description="Helical" evidence="8">
    <location>
        <begin position="96"/>
        <end position="114"/>
    </location>
</feature>
<keyword evidence="3" id="KW-0808">Transferase</keyword>
<feature type="transmembrane region" description="Helical" evidence="8">
    <location>
        <begin position="28"/>
        <end position="45"/>
    </location>
</feature>
<comment type="similarity">
    <text evidence="2">Belongs to the PC-esterase family. CASD1 subfamily.</text>
</comment>
<dbReference type="GO" id="GO:0009834">
    <property type="term" value="P:plant-type secondary cell wall biogenesis"/>
    <property type="evidence" value="ECO:0000318"/>
    <property type="project" value="GO_Central"/>
</dbReference>
<evidence type="ECO:0000256" key="8">
    <source>
        <dbReference type="SAM" id="Phobius"/>
    </source>
</evidence>
<dbReference type="PANTHER" id="PTHR13533:SF1">
    <property type="entry name" value="N-ACETYLNEURAMINATE 9-O-ACETYLTRANSFERASE"/>
    <property type="match status" value="1"/>
</dbReference>
<dbReference type="GO" id="GO:0010411">
    <property type="term" value="P:xyloglucan metabolic process"/>
    <property type="evidence" value="ECO:0000318"/>
    <property type="project" value="GO_Central"/>
</dbReference>
<dbReference type="Gramene" id="Mp5g03290.1">
    <property type="protein sequence ID" value="Mp5g03290.1.cds"/>
    <property type="gene ID" value="Mp5g03290"/>
</dbReference>
<accession>A0A2R6VZ16</accession>
<evidence type="ECO:0000259" key="9">
    <source>
        <dbReference type="Pfam" id="PF07779"/>
    </source>
</evidence>
<dbReference type="GO" id="GO:0016407">
    <property type="term" value="F:acetyltransferase activity"/>
    <property type="evidence" value="ECO:0000318"/>
    <property type="project" value="GO_Central"/>
</dbReference>
<evidence type="ECO:0000256" key="7">
    <source>
        <dbReference type="ARBA" id="ARBA00023180"/>
    </source>
</evidence>
<evidence type="ECO:0000256" key="4">
    <source>
        <dbReference type="ARBA" id="ARBA00022692"/>
    </source>
</evidence>
<protein>
    <recommendedName>
        <fullName evidence="9">Cas1p 10 TM acyl transferase domain-containing protein</fullName>
    </recommendedName>
</protein>
<evidence type="ECO:0000256" key="2">
    <source>
        <dbReference type="ARBA" id="ARBA00010666"/>
    </source>
</evidence>
<name>A0A2R6VZ16_MARPO</name>
<keyword evidence="6 8" id="KW-0472">Membrane</keyword>
<dbReference type="Proteomes" id="UP000244005">
    <property type="component" value="Unassembled WGS sequence"/>
</dbReference>
<evidence type="ECO:0000313" key="11">
    <source>
        <dbReference type="Proteomes" id="UP000244005"/>
    </source>
</evidence>
<keyword evidence="11" id="KW-1185">Reference proteome</keyword>
<comment type="subcellular location">
    <subcellularLocation>
        <location evidence="1">Membrane</location>
        <topology evidence="1">Multi-pass membrane protein</topology>
    </subcellularLocation>
</comment>
<evidence type="ECO:0000313" key="10">
    <source>
        <dbReference type="EMBL" id="PTQ26857.1"/>
    </source>
</evidence>
<feature type="domain" description="Cas1p 10 TM acyl transferase" evidence="9">
    <location>
        <begin position="1"/>
        <end position="149"/>
    </location>
</feature>
<dbReference type="Pfam" id="PF07779">
    <property type="entry name" value="Cas1_AcylT"/>
    <property type="match status" value="1"/>
</dbReference>
<dbReference type="EMBL" id="KZ772984">
    <property type="protein sequence ID" value="PTQ26857.1"/>
    <property type="molecule type" value="Genomic_DNA"/>
</dbReference>
<dbReference type="OrthoDB" id="1932925at2759"/>
<dbReference type="GO" id="GO:0045492">
    <property type="term" value="P:xylan biosynthetic process"/>
    <property type="evidence" value="ECO:0000318"/>
    <property type="project" value="GO_Central"/>
</dbReference>
<evidence type="ECO:0000256" key="3">
    <source>
        <dbReference type="ARBA" id="ARBA00022679"/>
    </source>
</evidence>
<keyword evidence="4 8" id="KW-0812">Transmembrane</keyword>
<dbReference type="InterPro" id="IPR012419">
    <property type="entry name" value="Cas1_AcylTrans_dom"/>
</dbReference>
<reference evidence="11" key="1">
    <citation type="journal article" date="2017" name="Cell">
        <title>Insights into land plant evolution garnered from the Marchantia polymorpha genome.</title>
        <authorList>
            <person name="Bowman J.L."/>
            <person name="Kohchi T."/>
            <person name="Yamato K.T."/>
            <person name="Jenkins J."/>
            <person name="Shu S."/>
            <person name="Ishizaki K."/>
            <person name="Yamaoka S."/>
            <person name="Nishihama R."/>
            <person name="Nakamura Y."/>
            <person name="Berger F."/>
            <person name="Adam C."/>
            <person name="Aki S.S."/>
            <person name="Althoff F."/>
            <person name="Araki T."/>
            <person name="Arteaga-Vazquez M.A."/>
            <person name="Balasubrmanian S."/>
            <person name="Barry K."/>
            <person name="Bauer D."/>
            <person name="Boehm C.R."/>
            <person name="Briginshaw L."/>
            <person name="Caballero-Perez J."/>
            <person name="Catarino B."/>
            <person name="Chen F."/>
            <person name="Chiyoda S."/>
            <person name="Chovatia M."/>
            <person name="Davies K.M."/>
            <person name="Delmans M."/>
            <person name="Demura T."/>
            <person name="Dierschke T."/>
            <person name="Dolan L."/>
            <person name="Dorantes-Acosta A.E."/>
            <person name="Eklund D.M."/>
            <person name="Florent S.N."/>
            <person name="Flores-Sandoval E."/>
            <person name="Fujiyama A."/>
            <person name="Fukuzawa H."/>
            <person name="Galik B."/>
            <person name="Grimanelli D."/>
            <person name="Grimwood J."/>
            <person name="Grossniklaus U."/>
            <person name="Hamada T."/>
            <person name="Haseloff J."/>
            <person name="Hetherington A.J."/>
            <person name="Higo A."/>
            <person name="Hirakawa Y."/>
            <person name="Hundley H.N."/>
            <person name="Ikeda Y."/>
            <person name="Inoue K."/>
            <person name="Inoue S.I."/>
            <person name="Ishida S."/>
            <person name="Jia Q."/>
            <person name="Kakita M."/>
            <person name="Kanazawa T."/>
            <person name="Kawai Y."/>
            <person name="Kawashima T."/>
            <person name="Kennedy M."/>
            <person name="Kinose K."/>
            <person name="Kinoshita T."/>
            <person name="Kohara Y."/>
            <person name="Koide E."/>
            <person name="Komatsu K."/>
            <person name="Kopischke S."/>
            <person name="Kubo M."/>
            <person name="Kyozuka J."/>
            <person name="Lagercrantz U."/>
            <person name="Lin S.S."/>
            <person name="Lindquist E."/>
            <person name="Lipzen A.M."/>
            <person name="Lu C.W."/>
            <person name="De Luna E."/>
            <person name="Martienssen R.A."/>
            <person name="Minamino N."/>
            <person name="Mizutani M."/>
            <person name="Mizutani M."/>
            <person name="Mochizuki N."/>
            <person name="Monte I."/>
            <person name="Mosher R."/>
            <person name="Nagasaki H."/>
            <person name="Nakagami H."/>
            <person name="Naramoto S."/>
            <person name="Nishitani K."/>
            <person name="Ohtani M."/>
            <person name="Okamoto T."/>
            <person name="Okumura M."/>
            <person name="Phillips J."/>
            <person name="Pollak B."/>
            <person name="Reinders A."/>
            <person name="Rovekamp M."/>
            <person name="Sano R."/>
            <person name="Sawa S."/>
            <person name="Schmid M.W."/>
            <person name="Shirakawa M."/>
            <person name="Solano R."/>
            <person name="Spunde A."/>
            <person name="Suetsugu N."/>
            <person name="Sugano S."/>
            <person name="Sugiyama A."/>
            <person name="Sun R."/>
            <person name="Suzuki Y."/>
            <person name="Takenaka M."/>
            <person name="Takezawa D."/>
            <person name="Tomogane H."/>
            <person name="Tsuzuki M."/>
            <person name="Ueda T."/>
            <person name="Umeda M."/>
            <person name="Ward J.M."/>
            <person name="Watanabe Y."/>
            <person name="Yazaki K."/>
            <person name="Yokoyama R."/>
            <person name="Yoshitake Y."/>
            <person name="Yotsui I."/>
            <person name="Zachgo S."/>
            <person name="Schmutz J."/>
        </authorList>
    </citation>
    <scope>NUCLEOTIDE SEQUENCE [LARGE SCALE GENOMIC DNA]</scope>
    <source>
        <strain evidence="11">Tak-1</strain>
    </source>
</reference>
<keyword evidence="7" id="KW-0325">Glycoprotein</keyword>
<organism evidence="10 11">
    <name type="scientific">Marchantia polymorpha</name>
    <name type="common">Common liverwort</name>
    <name type="synonym">Marchantia aquatica</name>
    <dbReference type="NCBI Taxonomy" id="3197"/>
    <lineage>
        <taxon>Eukaryota</taxon>
        <taxon>Viridiplantae</taxon>
        <taxon>Streptophyta</taxon>
        <taxon>Embryophyta</taxon>
        <taxon>Marchantiophyta</taxon>
        <taxon>Marchantiopsida</taxon>
        <taxon>Marchantiidae</taxon>
        <taxon>Marchantiales</taxon>
        <taxon>Marchantiaceae</taxon>
        <taxon>Marchantia</taxon>
    </lineage>
</organism>
<evidence type="ECO:0000256" key="5">
    <source>
        <dbReference type="ARBA" id="ARBA00022989"/>
    </source>
</evidence>
<dbReference type="GO" id="GO:0005794">
    <property type="term" value="C:Golgi apparatus"/>
    <property type="evidence" value="ECO:0000318"/>
    <property type="project" value="GO_Central"/>
</dbReference>
<dbReference type="AlphaFoldDB" id="A0A2R6VZ16"/>
<feature type="transmembrane region" description="Helical" evidence="8">
    <location>
        <begin position="175"/>
        <end position="196"/>
    </location>
</feature>
<feature type="transmembrane region" description="Helical" evidence="8">
    <location>
        <begin position="126"/>
        <end position="148"/>
    </location>
</feature>
<sequence length="259" mass="29350">MTAILFYFFLCDRTNVLGESKKDYSRDLFMFLYLLLIIASTLTSLKKHAADKPLAASKSILYLNRLKNGKGGCRLVLFLIYHYFEAREIYNAIRVFIAAYVWMTGFGNFSYYYVRKDFSLGSFAQMMWRLNFLVFFACLLLDNDYMLYWCSSGRTPRPLCDRSGSDREPAQQLPLVGALHCLLRVVVLVFVLVLLVPGVFRAGKRRCFDVPVGGEPEFSLKETRARPVEEEEECVRFAGAAHGGGGGGLVRMAGCLWAS</sequence>
<evidence type="ECO:0000256" key="1">
    <source>
        <dbReference type="ARBA" id="ARBA00004141"/>
    </source>
</evidence>